<reference evidence="1 2" key="1">
    <citation type="submission" date="2014-05" db="EMBL/GenBank/DDBJ databases">
        <title>Methylome analysis of the phasevarions of Haemophilus influenzae.</title>
        <authorList>
            <person name="Atack J.M."/>
            <person name="Fox K.L."/>
            <person name="Power P.M."/>
            <person name="Clark T."/>
            <person name="Jurcisek J."/>
            <person name="Korlach J."/>
            <person name="Bakaletz L.O."/>
            <person name="Jennings M.P."/>
        </authorList>
    </citation>
    <scope>NUCLEOTIDE SEQUENCE [LARGE SCALE GENOMIC DNA]</scope>
    <source>
        <strain evidence="1 2">1209</strain>
    </source>
</reference>
<dbReference type="AlphaFoldDB" id="A0A158SXJ6"/>
<protein>
    <submittedName>
        <fullName evidence="1">Uncharacterized protein</fullName>
    </submittedName>
</protein>
<evidence type="ECO:0000313" key="2">
    <source>
        <dbReference type="Proteomes" id="UP000050700"/>
    </source>
</evidence>
<accession>A0A158SXJ6</accession>
<organism evidence="1 2">
    <name type="scientific">Haemophilus influenzae</name>
    <dbReference type="NCBI Taxonomy" id="727"/>
    <lineage>
        <taxon>Bacteria</taxon>
        <taxon>Pseudomonadati</taxon>
        <taxon>Pseudomonadota</taxon>
        <taxon>Gammaproteobacteria</taxon>
        <taxon>Pasteurellales</taxon>
        <taxon>Pasteurellaceae</taxon>
        <taxon>Haemophilus</taxon>
    </lineage>
</organism>
<gene>
    <name evidence="1" type="ORF">NTHI1209_01197</name>
</gene>
<sequence>MFFKARNLKTKRKSAPDSIAVFLCVKFSNLVCLLPLNIHRA</sequence>
<comment type="caution">
    <text evidence="1">The sequence shown here is derived from an EMBL/GenBank/DDBJ whole genome shotgun (WGS) entry which is preliminary data.</text>
</comment>
<dbReference type="EMBL" id="JMQP01000002">
    <property type="protein sequence ID" value="KIS35590.1"/>
    <property type="molecule type" value="Genomic_DNA"/>
</dbReference>
<proteinExistence type="predicted"/>
<dbReference type="Proteomes" id="UP000050700">
    <property type="component" value="Unassembled WGS sequence"/>
</dbReference>
<name>A0A158SXJ6_HAEIF</name>
<evidence type="ECO:0000313" key="1">
    <source>
        <dbReference type="EMBL" id="KIS35590.1"/>
    </source>
</evidence>